<dbReference type="SMART" id="SM00257">
    <property type="entry name" value="LysM"/>
    <property type="match status" value="2"/>
</dbReference>
<feature type="signal peptide" evidence="2">
    <location>
        <begin position="1"/>
        <end position="27"/>
    </location>
</feature>
<keyword evidence="2" id="KW-0732">Signal</keyword>
<dbReference type="InterPro" id="IPR018392">
    <property type="entry name" value="LysM"/>
</dbReference>
<dbReference type="AlphaFoldDB" id="A0A1C7PG81"/>
<name>A0A1C7PG81_9BACT</name>
<dbReference type="KEGG" id="agl:PYTT_1269"/>
<feature type="region of interest" description="Disordered" evidence="1">
    <location>
        <begin position="161"/>
        <end position="215"/>
    </location>
</feature>
<feature type="compositionally biased region" description="Low complexity" evidence="1">
    <location>
        <begin position="178"/>
        <end position="202"/>
    </location>
</feature>
<dbReference type="EMBL" id="LT629973">
    <property type="protein sequence ID" value="SEH86002.1"/>
    <property type="molecule type" value="Genomic_DNA"/>
</dbReference>
<dbReference type="STRING" id="1679444.PYTT_1269"/>
<proteinExistence type="predicted"/>
<dbReference type="PANTHER" id="PTHR33734">
    <property type="entry name" value="LYSM DOMAIN-CONTAINING GPI-ANCHORED PROTEIN 2"/>
    <property type="match status" value="1"/>
</dbReference>
<feature type="domain" description="LysM" evidence="3">
    <location>
        <begin position="219"/>
        <end position="263"/>
    </location>
</feature>
<reference evidence="5" key="1">
    <citation type="submission" date="2016-09" db="EMBL/GenBank/DDBJ databases">
        <authorList>
            <person name="Koehorst J."/>
        </authorList>
    </citation>
    <scope>NUCLEOTIDE SEQUENCE [LARGE SCALE GENOMIC DNA]</scope>
</reference>
<feature type="chain" id="PRO_5014266605" evidence="2">
    <location>
        <begin position="28"/>
        <end position="265"/>
    </location>
</feature>
<evidence type="ECO:0000259" key="3">
    <source>
        <dbReference type="PROSITE" id="PS51782"/>
    </source>
</evidence>
<dbReference type="OrthoDB" id="199843at2"/>
<protein>
    <submittedName>
        <fullName evidence="4">Lysm domain</fullName>
    </submittedName>
</protein>
<feature type="domain" description="LysM" evidence="3">
    <location>
        <begin position="115"/>
        <end position="158"/>
    </location>
</feature>
<evidence type="ECO:0000256" key="2">
    <source>
        <dbReference type="SAM" id="SignalP"/>
    </source>
</evidence>
<feature type="region of interest" description="Disordered" evidence="1">
    <location>
        <begin position="236"/>
        <end position="265"/>
    </location>
</feature>
<gene>
    <name evidence="4" type="ORF">PYTT_1269</name>
</gene>
<dbReference type="PROSITE" id="PS51257">
    <property type="entry name" value="PROKAR_LIPOPROTEIN"/>
    <property type="match status" value="1"/>
</dbReference>
<sequence length="265" mass="28154">MRKKFLLLGVSACLAFVVTSCQSTQNAGEFSLDDLETATPIANGEIPPWMQEDGPQVAAGSRTPDYFANNSVTIPDETGGNIDGVVNTAKTPSDRQLGPAASTANRVSANGYKLYRYTFRKGDDLSRIAALSNTTVDDIMRLSSLTSSQVKPGTSIIVPFKAQKAESSRTESRRTVKSTRTSSSGKSRVSSSSSSRKSSSSSRKTETKLKPTVKHAKTVSYTAKKGDTVESIAKKFGSTSKAVRGATGLSSSARVKPGQTVRIPK</sequence>
<dbReference type="Gene3D" id="3.10.350.10">
    <property type="entry name" value="LysM domain"/>
    <property type="match status" value="2"/>
</dbReference>
<dbReference type="CDD" id="cd00118">
    <property type="entry name" value="LysM"/>
    <property type="match status" value="2"/>
</dbReference>
<dbReference type="Proteomes" id="UP000176204">
    <property type="component" value="Chromosome I"/>
</dbReference>
<dbReference type="SUPFAM" id="SSF54106">
    <property type="entry name" value="LysM domain"/>
    <property type="match status" value="2"/>
</dbReference>
<dbReference type="RefSeq" id="WP_067775560.1">
    <property type="nucleotide sequence ID" value="NZ_LIGX01000022.1"/>
</dbReference>
<evidence type="ECO:0000313" key="4">
    <source>
        <dbReference type="EMBL" id="SEH86002.1"/>
    </source>
</evidence>
<dbReference type="PROSITE" id="PS51782">
    <property type="entry name" value="LYSM"/>
    <property type="match status" value="2"/>
</dbReference>
<accession>A0A1C7PG81</accession>
<evidence type="ECO:0000256" key="1">
    <source>
        <dbReference type="SAM" id="MobiDB-lite"/>
    </source>
</evidence>
<organism evidence="4 5">
    <name type="scientific">Akkermansia glycaniphila</name>
    <dbReference type="NCBI Taxonomy" id="1679444"/>
    <lineage>
        <taxon>Bacteria</taxon>
        <taxon>Pseudomonadati</taxon>
        <taxon>Verrucomicrobiota</taxon>
        <taxon>Verrucomicrobiia</taxon>
        <taxon>Verrucomicrobiales</taxon>
        <taxon>Akkermansiaceae</taxon>
        <taxon>Akkermansia</taxon>
    </lineage>
</organism>
<dbReference type="PANTHER" id="PTHR33734:SF22">
    <property type="entry name" value="MEMBRANE-BOUND LYTIC MUREIN TRANSGLYCOSYLASE D"/>
    <property type="match status" value="1"/>
</dbReference>
<dbReference type="Pfam" id="PF01476">
    <property type="entry name" value="LysM"/>
    <property type="match status" value="2"/>
</dbReference>
<dbReference type="PATRIC" id="fig|1679444.3.peg.2912"/>
<evidence type="ECO:0000313" key="5">
    <source>
        <dbReference type="Proteomes" id="UP000176204"/>
    </source>
</evidence>
<feature type="compositionally biased region" description="Basic and acidic residues" evidence="1">
    <location>
        <begin position="163"/>
        <end position="174"/>
    </location>
</feature>
<keyword evidence="5" id="KW-1185">Reference proteome</keyword>
<dbReference type="InterPro" id="IPR036779">
    <property type="entry name" value="LysM_dom_sf"/>
</dbReference>